<feature type="region of interest" description="Disordered" evidence="1">
    <location>
        <begin position="570"/>
        <end position="602"/>
    </location>
</feature>
<dbReference type="AlphaFoldDB" id="A0A265N6Q0"/>
<accession>A0A265N6Q0</accession>
<keyword evidence="2" id="KW-0812">Transmembrane</keyword>
<feature type="transmembrane region" description="Helical" evidence="2">
    <location>
        <begin position="12"/>
        <end position="29"/>
    </location>
</feature>
<dbReference type="InterPro" id="IPR052901">
    <property type="entry name" value="Bact_TGase-like"/>
</dbReference>
<dbReference type="OrthoDB" id="9804872at2"/>
<proteinExistence type="predicted"/>
<feature type="transmembrane region" description="Helical" evidence="2">
    <location>
        <begin position="65"/>
        <end position="83"/>
    </location>
</feature>
<keyword evidence="5" id="KW-1185">Reference proteome</keyword>
<dbReference type="InterPro" id="IPR002931">
    <property type="entry name" value="Transglutaminase-like"/>
</dbReference>
<keyword evidence="2" id="KW-1133">Transmembrane helix</keyword>
<organism evidence="4 5">
    <name type="scientific">Virgibacillus indicus</name>
    <dbReference type="NCBI Taxonomy" id="2024554"/>
    <lineage>
        <taxon>Bacteria</taxon>
        <taxon>Bacillati</taxon>
        <taxon>Bacillota</taxon>
        <taxon>Bacilli</taxon>
        <taxon>Bacillales</taxon>
        <taxon>Bacillaceae</taxon>
        <taxon>Virgibacillus</taxon>
    </lineage>
</organism>
<keyword evidence="2" id="KW-0472">Membrane</keyword>
<reference evidence="4 5" key="1">
    <citation type="submission" date="2017-08" db="EMBL/GenBank/DDBJ databases">
        <title>Virgibacillus indicus sp. nov. and Virgibacillus profoundi sp. nov, two moderately halophilic bacteria isolated from marine sediment by using the Microfluidic Streak Plate.</title>
        <authorList>
            <person name="Xu B."/>
            <person name="Hu B."/>
            <person name="Wang J."/>
            <person name="Zhu Y."/>
            <person name="Huang L."/>
            <person name="Du W."/>
            <person name="Huang Y."/>
        </authorList>
    </citation>
    <scope>NUCLEOTIDE SEQUENCE [LARGE SCALE GENOMIC DNA]</scope>
    <source>
        <strain evidence="4 5">IO3-P2-C2</strain>
    </source>
</reference>
<sequence>MNRLKQNNTPFLYTSILYFCGFFLFLEWLYPVKDITDTSSLTIFIIYAFFCFFISLFQLKWWITFLIKGFGLLFIIQGLFLDYSFMSRLWFEYIFMEIAFNVEALFTQSWYQLTPAFRSVLFLLLIWLMSYLLHYWFVVMKRIFLFVILTFVYLAILDTFTIYGAEMSIIRTFIISFIALGIANFMKEIDRESIRFTWIKRTPIWIIPLISIVLFSSLIGFAAPKFDPQWPDPVPFLKSTAENAGSSNSGSAVQKVGYGEDDTRLGGSFVQDYSPVFQAAVTDEHYWRIESKDVYTGKGWELSAEPDYVEQKDGTISLYDYDPEVVETTRHEAMIEFQGNTAIEKLIYPYGIKQVYAAQADYYLDGFSQAIQSRMDGEAVSLYSYTMSYDNPSFEINKLREQMGYEQSDFLERYTQLPESLPERVGQLAEEITASFDTTYEKARAIEGYFGRNGFTYQTTDVAVPDENEDYVDQFLFDTKVGYCDNYSTSMVVMLRSLDIPARWVKGFTSGEKIADDVSDTGDSFDVYEVTNSNAHSWVEVYFPEVGWVPFEPTQGFDNLSDFHTDVEENASAEQDDILEETPEMDEPEPPELPEDEEEAETAMAANDTDSTNFKWWHGLIAAVILAIAALLIYKTRFRWKTYLLLKKFNTNQDAKTYQDVYHHLMKVLNHYGFAKEPDQTLREFAKRVDDRFETNEMGQLTSHLELILYKSEMNDVKAKELTQLWKDLINRIMA</sequence>
<dbReference type="SMART" id="SM00460">
    <property type="entry name" value="TGc"/>
    <property type="match status" value="1"/>
</dbReference>
<gene>
    <name evidence="4" type="ORF">CIL03_14940</name>
</gene>
<comment type="caution">
    <text evidence="4">The sequence shown here is derived from an EMBL/GenBank/DDBJ whole genome shotgun (WGS) entry which is preliminary data.</text>
</comment>
<dbReference type="SUPFAM" id="SSF54001">
    <property type="entry name" value="Cysteine proteinases"/>
    <property type="match status" value="1"/>
</dbReference>
<dbReference type="InterPro" id="IPR038765">
    <property type="entry name" value="Papain-like_cys_pep_sf"/>
</dbReference>
<name>A0A265N6Q0_9BACI</name>
<dbReference type="Gene3D" id="3.10.620.30">
    <property type="match status" value="1"/>
</dbReference>
<evidence type="ECO:0000259" key="3">
    <source>
        <dbReference type="SMART" id="SM00460"/>
    </source>
</evidence>
<feature type="transmembrane region" description="Helical" evidence="2">
    <location>
        <begin position="616"/>
        <end position="634"/>
    </location>
</feature>
<dbReference type="Pfam" id="PF01841">
    <property type="entry name" value="Transglut_core"/>
    <property type="match status" value="1"/>
</dbReference>
<feature type="compositionally biased region" description="Acidic residues" evidence="1">
    <location>
        <begin position="570"/>
        <end position="601"/>
    </location>
</feature>
<protein>
    <recommendedName>
        <fullName evidence="3">Transglutaminase-like domain-containing protein</fullName>
    </recommendedName>
</protein>
<dbReference type="EMBL" id="NPMS01000008">
    <property type="protein sequence ID" value="OZU87662.1"/>
    <property type="molecule type" value="Genomic_DNA"/>
</dbReference>
<dbReference type="PANTHER" id="PTHR42736:SF1">
    <property type="entry name" value="PROTEIN-GLUTAMINE GAMMA-GLUTAMYLTRANSFERASE"/>
    <property type="match status" value="1"/>
</dbReference>
<dbReference type="PANTHER" id="PTHR42736">
    <property type="entry name" value="PROTEIN-GLUTAMINE GAMMA-GLUTAMYLTRANSFERASE"/>
    <property type="match status" value="1"/>
</dbReference>
<evidence type="ECO:0000313" key="4">
    <source>
        <dbReference type="EMBL" id="OZU87662.1"/>
    </source>
</evidence>
<dbReference type="Proteomes" id="UP000216498">
    <property type="component" value="Unassembled WGS sequence"/>
</dbReference>
<feature type="domain" description="Transglutaminase-like" evidence="3">
    <location>
        <begin position="476"/>
        <end position="555"/>
    </location>
</feature>
<feature type="transmembrane region" description="Helical" evidence="2">
    <location>
        <begin position="41"/>
        <end position="59"/>
    </location>
</feature>
<evidence type="ECO:0000256" key="2">
    <source>
        <dbReference type="SAM" id="Phobius"/>
    </source>
</evidence>
<evidence type="ECO:0000313" key="5">
    <source>
        <dbReference type="Proteomes" id="UP000216498"/>
    </source>
</evidence>
<feature type="transmembrane region" description="Helical" evidence="2">
    <location>
        <begin position="205"/>
        <end position="223"/>
    </location>
</feature>
<feature type="transmembrane region" description="Helical" evidence="2">
    <location>
        <begin position="169"/>
        <end position="185"/>
    </location>
</feature>
<feature type="transmembrane region" description="Helical" evidence="2">
    <location>
        <begin position="117"/>
        <end position="136"/>
    </location>
</feature>
<evidence type="ECO:0000256" key="1">
    <source>
        <dbReference type="SAM" id="MobiDB-lite"/>
    </source>
</evidence>
<feature type="transmembrane region" description="Helical" evidence="2">
    <location>
        <begin position="143"/>
        <end position="163"/>
    </location>
</feature>